<dbReference type="SUPFAM" id="SSF69864">
    <property type="entry name" value="Argininosuccinate synthetase, C-terminal domain"/>
    <property type="match status" value="1"/>
</dbReference>
<evidence type="ECO:0000256" key="1">
    <source>
        <dbReference type="ARBA" id="ARBA00004967"/>
    </source>
</evidence>
<keyword evidence="5 9" id="KW-0436">Ligase</keyword>
<feature type="binding site" evidence="9">
    <location>
        <position position="262"/>
    </location>
    <ligand>
        <name>L-citrulline</name>
        <dbReference type="ChEBI" id="CHEBI:57743"/>
    </ligand>
</feature>
<name>K2JPB9_9GAMM</name>
<evidence type="ECO:0000256" key="6">
    <source>
        <dbReference type="ARBA" id="ARBA00022605"/>
    </source>
</evidence>
<feature type="binding site" evidence="9">
    <location>
        <begin position="9"/>
        <end position="17"/>
    </location>
    <ligand>
        <name>ATP</name>
        <dbReference type="ChEBI" id="CHEBI:30616"/>
    </ligand>
</feature>
<reference evidence="12 13" key="1">
    <citation type="journal article" date="2012" name="J. Bacteriol.">
        <title>Genome Sequence of Gallaecimonas xiamenensis Type Strain 3-C-1.</title>
        <authorList>
            <person name="Lai Q."/>
            <person name="Wang L."/>
            <person name="Wang W."/>
            <person name="Shao Z."/>
        </authorList>
    </citation>
    <scope>NUCLEOTIDE SEQUENCE [LARGE SCALE GENOMIC DNA]</scope>
    <source>
        <strain evidence="12 13">3-C-1</strain>
    </source>
</reference>
<dbReference type="RefSeq" id="WP_008482740.1">
    <property type="nucleotide sequence ID" value="NZ_AMRI01000003.1"/>
</dbReference>
<dbReference type="GO" id="GO:0006526">
    <property type="term" value="P:L-arginine biosynthetic process"/>
    <property type="evidence" value="ECO:0007669"/>
    <property type="project" value="UniProtKB-UniRule"/>
</dbReference>
<feature type="domain" description="Arginosuccinate synthase-like N-terminal" evidence="10">
    <location>
        <begin position="5"/>
        <end position="167"/>
    </location>
</feature>
<feature type="binding site" evidence="9">
    <location>
        <position position="93"/>
    </location>
    <ligand>
        <name>L-citrulline</name>
        <dbReference type="ChEBI" id="CHEBI:57743"/>
    </ligand>
</feature>
<evidence type="ECO:0000256" key="2">
    <source>
        <dbReference type="ARBA" id="ARBA00011881"/>
    </source>
</evidence>
<evidence type="ECO:0000256" key="7">
    <source>
        <dbReference type="ARBA" id="ARBA00022741"/>
    </source>
</evidence>
<feature type="binding site" evidence="9">
    <location>
        <position position="186"/>
    </location>
    <ligand>
        <name>L-citrulline</name>
        <dbReference type="ChEBI" id="CHEBI:57743"/>
    </ligand>
</feature>
<dbReference type="InterPro" id="IPR023434">
    <property type="entry name" value="Arginosuc_synth_type_1_subfam"/>
</dbReference>
<dbReference type="PROSITE" id="PS00565">
    <property type="entry name" value="ARGININOSUCCIN_SYN_2"/>
    <property type="match status" value="1"/>
</dbReference>
<dbReference type="InterPro" id="IPR014729">
    <property type="entry name" value="Rossmann-like_a/b/a_fold"/>
</dbReference>
<feature type="binding site" evidence="9">
    <location>
        <position position="124"/>
    </location>
    <ligand>
        <name>L-aspartate</name>
        <dbReference type="ChEBI" id="CHEBI:29991"/>
    </ligand>
</feature>
<dbReference type="Pfam" id="PF20979">
    <property type="entry name" value="Arginosuc_syn_C"/>
    <property type="match status" value="1"/>
</dbReference>
<dbReference type="Gene3D" id="3.90.1260.10">
    <property type="entry name" value="Argininosuccinate synthetase, chain A, domain 2"/>
    <property type="match status" value="1"/>
</dbReference>
<dbReference type="InterPro" id="IPR001518">
    <property type="entry name" value="Arginosuc_synth"/>
</dbReference>
<organism evidence="12 13">
    <name type="scientific">Gallaecimonas xiamenensis 3-C-1</name>
    <dbReference type="NCBI Taxonomy" id="745411"/>
    <lineage>
        <taxon>Bacteria</taxon>
        <taxon>Pseudomonadati</taxon>
        <taxon>Pseudomonadota</taxon>
        <taxon>Gammaproteobacteria</taxon>
        <taxon>Enterobacterales</taxon>
        <taxon>Gallaecimonadaceae</taxon>
        <taxon>Gallaecimonas</taxon>
    </lineage>
</organism>
<dbReference type="InterPro" id="IPR048267">
    <property type="entry name" value="Arginosuc_syn_N"/>
</dbReference>
<feature type="domain" description="Arginosuccinate synthase C-terminal" evidence="11">
    <location>
        <begin position="176"/>
        <end position="393"/>
    </location>
</feature>
<feature type="binding site" evidence="9">
    <location>
        <position position="128"/>
    </location>
    <ligand>
        <name>L-citrulline</name>
        <dbReference type="ChEBI" id="CHEBI:57743"/>
    </ligand>
</feature>
<gene>
    <name evidence="9" type="primary">argG</name>
    <name evidence="12" type="ORF">B3C1_02695</name>
</gene>
<comment type="pathway">
    <text evidence="1 9">Amino-acid biosynthesis; L-arginine biosynthesis; L-arginine from L-ornithine and carbamoyl phosphate: step 2/3.</text>
</comment>
<feature type="binding site" evidence="9">
    <location>
        <position position="125"/>
    </location>
    <ligand>
        <name>L-aspartate</name>
        <dbReference type="ChEBI" id="CHEBI:29991"/>
    </ligand>
</feature>
<comment type="similarity">
    <text evidence="9">Belongs to the argininosuccinate synthase family. Type 1 subfamily.</text>
</comment>
<dbReference type="AlphaFoldDB" id="K2JPB9"/>
<keyword evidence="8 9" id="KW-0067">ATP-binding</keyword>
<feature type="binding site" evidence="9">
    <location>
        <position position="124"/>
    </location>
    <ligand>
        <name>L-citrulline</name>
        <dbReference type="ChEBI" id="CHEBI:57743"/>
    </ligand>
</feature>
<dbReference type="eggNOG" id="COG0137">
    <property type="taxonomic scope" value="Bacteria"/>
</dbReference>
<keyword evidence="6 9" id="KW-0028">Amino-acid biosynthesis</keyword>
<feature type="binding site" evidence="9">
    <location>
        <position position="118"/>
    </location>
    <ligand>
        <name>ATP</name>
        <dbReference type="ChEBI" id="CHEBI:30616"/>
    </ligand>
</feature>
<keyword evidence="4 9" id="KW-0055">Arginine biosynthesis</keyword>
<dbReference type="GO" id="GO:0005524">
    <property type="term" value="F:ATP binding"/>
    <property type="evidence" value="ECO:0007669"/>
    <property type="project" value="UniProtKB-UniRule"/>
</dbReference>
<keyword evidence="9" id="KW-0963">Cytoplasm</keyword>
<dbReference type="GO" id="GO:0000050">
    <property type="term" value="P:urea cycle"/>
    <property type="evidence" value="ECO:0007669"/>
    <property type="project" value="TreeGrafter"/>
</dbReference>
<dbReference type="Gene3D" id="1.20.5.470">
    <property type="entry name" value="Single helix bin"/>
    <property type="match status" value="1"/>
</dbReference>
<dbReference type="HAMAP" id="MF_00005">
    <property type="entry name" value="Arg_succ_synth_type1"/>
    <property type="match status" value="1"/>
</dbReference>
<dbReference type="FunFam" id="3.40.50.620:FF:000019">
    <property type="entry name" value="Argininosuccinate synthase"/>
    <property type="match status" value="1"/>
</dbReference>
<evidence type="ECO:0000259" key="11">
    <source>
        <dbReference type="Pfam" id="PF20979"/>
    </source>
</evidence>
<dbReference type="PATRIC" id="fig|745411.4.peg.530"/>
<dbReference type="GO" id="GO:0000053">
    <property type="term" value="P:argininosuccinate metabolic process"/>
    <property type="evidence" value="ECO:0007669"/>
    <property type="project" value="TreeGrafter"/>
</dbReference>
<feature type="binding site" evidence="9">
    <location>
        <position position="120"/>
    </location>
    <ligand>
        <name>L-aspartate</name>
        <dbReference type="ChEBI" id="CHEBI:29991"/>
    </ligand>
</feature>
<evidence type="ECO:0000256" key="9">
    <source>
        <dbReference type="HAMAP-Rule" id="MF_00005"/>
    </source>
</evidence>
<feature type="binding site" evidence="9">
    <location>
        <position position="274"/>
    </location>
    <ligand>
        <name>L-citrulline</name>
        <dbReference type="ChEBI" id="CHEBI:57743"/>
    </ligand>
</feature>
<dbReference type="EMBL" id="AMRI01000003">
    <property type="protein sequence ID" value="EKE77078.1"/>
    <property type="molecule type" value="Genomic_DNA"/>
</dbReference>
<dbReference type="Pfam" id="PF00764">
    <property type="entry name" value="Arginosuc_synth"/>
    <property type="match status" value="1"/>
</dbReference>
<proteinExistence type="inferred from homology"/>
<dbReference type="NCBIfam" id="NF001770">
    <property type="entry name" value="PRK00509.1"/>
    <property type="match status" value="1"/>
</dbReference>
<dbReference type="InterPro" id="IPR048268">
    <property type="entry name" value="Arginosuc_syn_C"/>
</dbReference>
<feature type="binding site" evidence="9">
    <location>
        <position position="88"/>
    </location>
    <ligand>
        <name>L-citrulline</name>
        <dbReference type="ChEBI" id="CHEBI:57743"/>
    </ligand>
</feature>
<evidence type="ECO:0000256" key="8">
    <source>
        <dbReference type="ARBA" id="ARBA00022840"/>
    </source>
</evidence>
<accession>K2JPB9</accession>
<evidence type="ECO:0000313" key="13">
    <source>
        <dbReference type="Proteomes" id="UP000006755"/>
    </source>
</evidence>
<dbReference type="NCBIfam" id="TIGR00032">
    <property type="entry name" value="argG"/>
    <property type="match status" value="1"/>
</dbReference>
<comment type="caution">
    <text evidence="12">The sequence shown here is derived from an EMBL/GenBank/DDBJ whole genome shotgun (WGS) entry which is preliminary data.</text>
</comment>
<comment type="catalytic activity">
    <reaction evidence="9">
        <text>L-citrulline + L-aspartate + ATP = 2-(N(omega)-L-arginino)succinate + AMP + diphosphate + H(+)</text>
        <dbReference type="Rhea" id="RHEA:10932"/>
        <dbReference type="ChEBI" id="CHEBI:15378"/>
        <dbReference type="ChEBI" id="CHEBI:29991"/>
        <dbReference type="ChEBI" id="CHEBI:30616"/>
        <dbReference type="ChEBI" id="CHEBI:33019"/>
        <dbReference type="ChEBI" id="CHEBI:57472"/>
        <dbReference type="ChEBI" id="CHEBI:57743"/>
        <dbReference type="ChEBI" id="CHEBI:456215"/>
        <dbReference type="EC" id="6.3.4.5"/>
    </reaction>
</comment>
<dbReference type="Gene3D" id="3.40.50.620">
    <property type="entry name" value="HUPs"/>
    <property type="match status" value="1"/>
</dbReference>
<keyword evidence="13" id="KW-1185">Reference proteome</keyword>
<comment type="subunit">
    <text evidence="2 9">Homotetramer.</text>
</comment>
<dbReference type="GO" id="GO:0005737">
    <property type="term" value="C:cytoplasm"/>
    <property type="evidence" value="ECO:0007669"/>
    <property type="project" value="UniProtKB-SubCell"/>
</dbReference>
<evidence type="ECO:0000259" key="10">
    <source>
        <dbReference type="Pfam" id="PF00764"/>
    </source>
</evidence>
<dbReference type="STRING" id="745411.B3C1_02695"/>
<sequence>MSVSKVVLAYSGGLDTSAIVPWLKENYDCEVVAFVADVGQGAEELEGVEAKALASGASECHIVDLKEELANEYIWPMLQAESVYEDDYLLGTSVARPVIAKAQVMVARKVGADALAHGCTGKGNDQVRFESCFAALAPDLKVIAPWREWTMRSREELLNYLSERNIPCSASLTKIYSRDANLWHISTEGGELEDTWTPAGVNCWAWTVDPKEAPNEAEVLDIDFEAGVPVALNGEVLSGANLIERLNGVAAAHGVGRVDIVENRLVGMKSRGCYETPAGTVLLAAHQALSHLVLDKVCSQHLKFLGLQFAQLLYDGRWFTPLREAIVAGVQSLNKELTGQVRVELYKGRATVLGSQSPHSLFSEAFATFGADEVYNQKDAAGFIRLYSLPARIKALKNEGK</sequence>
<dbReference type="OrthoDB" id="9801641at2"/>
<dbReference type="CDD" id="cd01999">
    <property type="entry name" value="ASS"/>
    <property type="match status" value="1"/>
</dbReference>
<dbReference type="SUPFAM" id="SSF52402">
    <property type="entry name" value="Adenine nucleotide alpha hydrolases-like"/>
    <property type="match status" value="1"/>
</dbReference>
<evidence type="ECO:0000256" key="4">
    <source>
        <dbReference type="ARBA" id="ARBA00022571"/>
    </source>
</evidence>
<dbReference type="InterPro" id="IPR018223">
    <property type="entry name" value="Arginosuc_synth_CS"/>
</dbReference>
<dbReference type="PANTHER" id="PTHR11587:SF2">
    <property type="entry name" value="ARGININOSUCCINATE SYNTHASE"/>
    <property type="match status" value="1"/>
</dbReference>
<dbReference type="UniPathway" id="UPA00068">
    <property type="reaction ID" value="UER00113"/>
</dbReference>
<dbReference type="GO" id="GO:0004055">
    <property type="term" value="F:argininosuccinate synthase activity"/>
    <property type="evidence" value="ECO:0007669"/>
    <property type="project" value="UniProtKB-UniRule"/>
</dbReference>
<keyword evidence="7 9" id="KW-0547">Nucleotide-binding</keyword>
<evidence type="ECO:0000313" key="12">
    <source>
        <dbReference type="EMBL" id="EKE77078.1"/>
    </source>
</evidence>
<dbReference type="Proteomes" id="UP000006755">
    <property type="component" value="Unassembled WGS sequence"/>
</dbReference>
<evidence type="ECO:0000256" key="3">
    <source>
        <dbReference type="ARBA" id="ARBA00012286"/>
    </source>
</evidence>
<comment type="subcellular location">
    <subcellularLocation>
        <location evidence="9">Cytoplasm</location>
    </subcellularLocation>
</comment>
<dbReference type="FunFam" id="3.90.1260.10:FF:000007">
    <property type="entry name" value="Argininosuccinate synthase"/>
    <property type="match status" value="1"/>
</dbReference>
<evidence type="ECO:0000256" key="5">
    <source>
        <dbReference type="ARBA" id="ARBA00022598"/>
    </source>
</evidence>
<dbReference type="PANTHER" id="PTHR11587">
    <property type="entry name" value="ARGININOSUCCINATE SYNTHASE"/>
    <property type="match status" value="1"/>
</dbReference>
<dbReference type="PROSITE" id="PS00564">
    <property type="entry name" value="ARGININOSUCCIN_SYN_1"/>
    <property type="match status" value="1"/>
</dbReference>
<protein>
    <recommendedName>
        <fullName evidence="3 9">Argininosuccinate synthase</fullName>
        <ecNumber evidence="3 9">6.3.4.5</ecNumber>
    </recommendedName>
    <alternativeName>
        <fullName evidence="9">Citrulline--aspartate ligase</fullName>
    </alternativeName>
</protein>
<dbReference type="EC" id="6.3.4.5" evidence="3 9"/>
<feature type="binding site" evidence="9">
    <location>
        <position position="177"/>
    </location>
    <ligand>
        <name>L-citrulline</name>
        <dbReference type="ChEBI" id="CHEBI:57743"/>
    </ligand>
</feature>
<feature type="binding site" evidence="9">
    <location>
        <position position="36"/>
    </location>
    <ligand>
        <name>ATP</name>
        <dbReference type="ChEBI" id="CHEBI:30616"/>
    </ligand>
</feature>
<dbReference type="InterPro" id="IPR024074">
    <property type="entry name" value="AS_cat/multimer_dom_body"/>
</dbReference>